<dbReference type="AlphaFoldDB" id="A0AAD5E8E2"/>
<keyword evidence="7" id="KW-0472">Membrane</keyword>
<evidence type="ECO:0000256" key="2">
    <source>
        <dbReference type="ARBA" id="ARBA00006720"/>
    </source>
</evidence>
<evidence type="ECO:0000256" key="12">
    <source>
        <dbReference type="ARBA" id="ARBA00023157"/>
    </source>
</evidence>
<evidence type="ECO:0000313" key="15">
    <source>
        <dbReference type="Proteomes" id="UP001206595"/>
    </source>
</evidence>
<reference evidence="14" key="2">
    <citation type="journal article" date="2022" name="Proc. Natl. Acad. Sci. U.S.A.">
        <title>Diploid-dominant life cycles characterize the early evolution of Fungi.</title>
        <authorList>
            <person name="Amses K.R."/>
            <person name="Simmons D.R."/>
            <person name="Longcore J.E."/>
            <person name="Mondo S.J."/>
            <person name="Seto K."/>
            <person name="Jeronimo G.H."/>
            <person name="Bonds A.E."/>
            <person name="Quandt C.A."/>
            <person name="Davis W.J."/>
            <person name="Chang Y."/>
            <person name="Federici B.A."/>
            <person name="Kuo A."/>
            <person name="LaButti K."/>
            <person name="Pangilinan J."/>
            <person name="Andreopoulos W."/>
            <person name="Tritt A."/>
            <person name="Riley R."/>
            <person name="Hundley H."/>
            <person name="Johnson J."/>
            <person name="Lipzen A."/>
            <person name="Barry K."/>
            <person name="Lang B.F."/>
            <person name="Cuomo C.A."/>
            <person name="Buchler N.E."/>
            <person name="Grigoriev I.V."/>
            <person name="Spatafora J.W."/>
            <person name="Stajich J.E."/>
            <person name="James T.Y."/>
        </authorList>
    </citation>
    <scope>NUCLEOTIDE SEQUENCE</scope>
    <source>
        <strain evidence="14">AG</strain>
    </source>
</reference>
<dbReference type="Gene3D" id="1.10.287.810">
    <property type="entry name" value="Mitochondrial import inner membrane translocase subunit tim13 like domains"/>
    <property type="match status" value="1"/>
</dbReference>
<evidence type="ECO:0000256" key="1">
    <source>
        <dbReference type="ARBA" id="ARBA00004637"/>
    </source>
</evidence>
<keyword evidence="10" id="KW-0811">Translocation</keyword>
<evidence type="ECO:0000256" key="6">
    <source>
        <dbReference type="ARBA" id="ARBA00022723"/>
    </source>
</evidence>
<evidence type="ECO:0000256" key="4">
    <source>
        <dbReference type="ARBA" id="ARBA00014532"/>
    </source>
</evidence>
<keyword evidence="12" id="KW-1015">Disulfide bond</keyword>
<dbReference type="InterPro" id="IPR050673">
    <property type="entry name" value="Mito_inner_translocase_sub"/>
</dbReference>
<feature type="domain" description="Tim10-like" evidence="13">
    <location>
        <begin position="86"/>
        <end position="147"/>
    </location>
</feature>
<keyword evidence="5" id="KW-0813">Transport</keyword>
<dbReference type="GO" id="GO:0005743">
    <property type="term" value="C:mitochondrial inner membrane"/>
    <property type="evidence" value="ECO:0007669"/>
    <property type="project" value="UniProtKB-SubCell"/>
</dbReference>
<comment type="caution">
    <text evidence="14">The sequence shown here is derived from an EMBL/GenBank/DDBJ whole genome shotgun (WGS) entry which is preliminary data.</text>
</comment>
<dbReference type="GO" id="GO:0015031">
    <property type="term" value="P:protein transport"/>
    <property type="evidence" value="ECO:0007669"/>
    <property type="project" value="UniProtKB-KW"/>
</dbReference>
<dbReference type="Pfam" id="PF02953">
    <property type="entry name" value="zf-Tim10_DDP"/>
    <property type="match status" value="1"/>
</dbReference>
<organism evidence="14 15">
    <name type="scientific">Umbelopsis ramanniana AG</name>
    <dbReference type="NCBI Taxonomy" id="1314678"/>
    <lineage>
        <taxon>Eukaryota</taxon>
        <taxon>Fungi</taxon>
        <taxon>Fungi incertae sedis</taxon>
        <taxon>Mucoromycota</taxon>
        <taxon>Mucoromycotina</taxon>
        <taxon>Umbelopsidomycetes</taxon>
        <taxon>Umbelopsidales</taxon>
        <taxon>Umbelopsidaceae</taxon>
        <taxon>Umbelopsis</taxon>
    </lineage>
</organism>
<dbReference type="GO" id="GO:0046872">
    <property type="term" value="F:metal ion binding"/>
    <property type="evidence" value="ECO:0007669"/>
    <property type="project" value="UniProtKB-KW"/>
</dbReference>
<keyword evidence="11" id="KW-0496">Mitochondrion</keyword>
<evidence type="ECO:0000259" key="13">
    <source>
        <dbReference type="Pfam" id="PF02953"/>
    </source>
</evidence>
<name>A0AAD5E8E2_UMBRA</name>
<evidence type="ECO:0000256" key="10">
    <source>
        <dbReference type="ARBA" id="ARBA00023010"/>
    </source>
</evidence>
<sequence length="160" mass="18475">MLSFPIKSIHISVSQCTVWAVFCGIELSLWPKKSLSLETIDCFSVTSPCFVTLNFRKRLNTKFCNYQHRVMDFQRYNQAEQAQIAQMIEHKQMKDFLRLYSNLVQRCFNDCVNDFTTKGVTSKEEACVNKCADKFLKHSERVGARFGELSQQMTPPGSPQ</sequence>
<evidence type="ECO:0000256" key="11">
    <source>
        <dbReference type="ARBA" id="ARBA00023128"/>
    </source>
</evidence>
<keyword evidence="7" id="KW-0999">Mitochondrion inner membrane</keyword>
<proteinExistence type="inferred from homology"/>
<evidence type="ECO:0000256" key="7">
    <source>
        <dbReference type="ARBA" id="ARBA00022792"/>
    </source>
</evidence>
<keyword evidence="15" id="KW-1185">Reference proteome</keyword>
<dbReference type="GeneID" id="75915107"/>
<evidence type="ECO:0000256" key="3">
    <source>
        <dbReference type="ARBA" id="ARBA00013978"/>
    </source>
</evidence>
<dbReference type="EMBL" id="MU620926">
    <property type="protein sequence ID" value="KAI8578784.1"/>
    <property type="molecule type" value="Genomic_DNA"/>
</dbReference>
<comment type="subcellular location">
    <subcellularLocation>
        <location evidence="1">Mitochondrion inner membrane</location>
        <topology evidence="1">Peripheral membrane protein</topology>
    </subcellularLocation>
</comment>
<dbReference type="InterPro" id="IPR004217">
    <property type="entry name" value="Tim10-like"/>
</dbReference>
<protein>
    <recommendedName>
        <fullName evidence="3">Mitochondrial import inner membrane translocase subunit TIM9</fullName>
    </recommendedName>
    <alternativeName>
        <fullName evidence="4">Mitochondrial import inner membrane translocase subunit Tim9</fullName>
    </alternativeName>
</protein>
<evidence type="ECO:0000313" key="14">
    <source>
        <dbReference type="EMBL" id="KAI8578784.1"/>
    </source>
</evidence>
<dbReference type="InterPro" id="IPR035427">
    <property type="entry name" value="Tim10-like_dom_sf"/>
</dbReference>
<evidence type="ECO:0000256" key="9">
    <source>
        <dbReference type="ARBA" id="ARBA00022927"/>
    </source>
</evidence>
<gene>
    <name evidence="14" type="ORF">K450DRAFT_245506</name>
</gene>
<reference evidence="14" key="1">
    <citation type="submission" date="2021-06" db="EMBL/GenBank/DDBJ databases">
        <authorList>
            <consortium name="DOE Joint Genome Institute"/>
            <person name="Mondo S.J."/>
            <person name="Amses K.R."/>
            <person name="Simmons D.R."/>
            <person name="Longcore J.E."/>
            <person name="Seto K."/>
            <person name="Alves G.H."/>
            <person name="Bonds A.E."/>
            <person name="Quandt C.A."/>
            <person name="Davis W.J."/>
            <person name="Chang Y."/>
            <person name="Letcher P.M."/>
            <person name="Powell M.J."/>
            <person name="Kuo A."/>
            <person name="Labutti K."/>
            <person name="Pangilinan J."/>
            <person name="Andreopoulos W."/>
            <person name="Tritt A."/>
            <person name="Riley R."/>
            <person name="Hundley H."/>
            <person name="Johnson J."/>
            <person name="Lipzen A."/>
            <person name="Barry K."/>
            <person name="Berbee M.L."/>
            <person name="Buchler N.E."/>
            <person name="Grigoriev I.V."/>
            <person name="Spatafora J.W."/>
            <person name="Stajich J.E."/>
            <person name="James T.Y."/>
        </authorList>
    </citation>
    <scope>NUCLEOTIDE SEQUENCE</scope>
    <source>
        <strain evidence="14">AG</strain>
    </source>
</reference>
<dbReference type="SUPFAM" id="SSF144122">
    <property type="entry name" value="Tim10-like"/>
    <property type="match status" value="1"/>
</dbReference>
<evidence type="ECO:0000256" key="8">
    <source>
        <dbReference type="ARBA" id="ARBA00022833"/>
    </source>
</evidence>
<dbReference type="Proteomes" id="UP001206595">
    <property type="component" value="Unassembled WGS sequence"/>
</dbReference>
<dbReference type="RefSeq" id="XP_051443788.1">
    <property type="nucleotide sequence ID" value="XM_051589762.1"/>
</dbReference>
<evidence type="ECO:0000256" key="5">
    <source>
        <dbReference type="ARBA" id="ARBA00022448"/>
    </source>
</evidence>
<keyword evidence="6" id="KW-0479">Metal-binding</keyword>
<dbReference type="PANTHER" id="PTHR13172">
    <property type="entry name" value="MITOCHONDRIAL IMPORT INNER MEMBRANE TRANSLOCASE SUBUNIT TIM9B"/>
    <property type="match status" value="1"/>
</dbReference>
<keyword evidence="9" id="KW-0653">Protein transport</keyword>
<comment type="similarity">
    <text evidence="2">Belongs to the small Tim family.</text>
</comment>
<keyword evidence="8" id="KW-0862">Zinc</keyword>
<accession>A0AAD5E8E2</accession>